<dbReference type="Proteomes" id="UP000294929">
    <property type="component" value="Unassembled WGS sequence"/>
</dbReference>
<sequence length="128" mass="12376">MSTVIGDNPSVYEPGRDITGQATAPVAARRLVKISGNRAVSGNLSVAPCAAGDRAFGVAGHAADTGQLVRVVRGAGRVVEITASGAIAAGAEVQAAAGGAVTTKAAGIAIGYAVTGAADATNAQISLY</sequence>
<comment type="caution">
    <text evidence="1">The sequence shown here is derived from an EMBL/GenBank/DDBJ whole genome shotgun (WGS) entry which is preliminary data.</text>
</comment>
<evidence type="ECO:0000313" key="2">
    <source>
        <dbReference type="Proteomes" id="UP000294929"/>
    </source>
</evidence>
<name>A0A4V3AW45_MYCMU</name>
<gene>
    <name evidence="1" type="ORF">EUA03_14705</name>
</gene>
<dbReference type="EMBL" id="SDLO01000010">
    <property type="protein sequence ID" value="TDK88660.1"/>
    <property type="molecule type" value="Genomic_DNA"/>
</dbReference>
<dbReference type="RefSeq" id="WP_133427043.1">
    <property type="nucleotide sequence ID" value="NZ_SDLO01000010.1"/>
</dbReference>
<reference evidence="1 2" key="1">
    <citation type="submission" date="2019-01" db="EMBL/GenBank/DDBJ databases">
        <title>High-quality-draft genome sequences of five non-tuberculosis mycobacteriaceae isolated from a nosocomial environment.</title>
        <authorList>
            <person name="Tiago I."/>
            <person name="Alarico S."/>
            <person name="Pereira S.G."/>
            <person name="Coelho C."/>
            <person name="Maranha A."/>
            <person name="Empadinhas N."/>
        </authorList>
    </citation>
    <scope>NUCLEOTIDE SEQUENCE [LARGE SCALE GENOMIC DNA]</scope>
    <source>
        <strain evidence="1 2">24AIII</strain>
    </source>
</reference>
<dbReference type="Pfam" id="PF09956">
    <property type="entry name" value="Phage_cement_2"/>
    <property type="match status" value="1"/>
</dbReference>
<organism evidence="1 2">
    <name type="scientific">Mycolicibacterium mucogenicum</name>
    <name type="common">Mycobacterium mucogenicum</name>
    <dbReference type="NCBI Taxonomy" id="56689"/>
    <lineage>
        <taxon>Bacteria</taxon>
        <taxon>Bacillati</taxon>
        <taxon>Actinomycetota</taxon>
        <taxon>Actinomycetes</taxon>
        <taxon>Mycobacteriales</taxon>
        <taxon>Mycobacteriaceae</taxon>
        <taxon>Mycolicibacterium</taxon>
    </lineage>
</organism>
<accession>A0A4V3AW45</accession>
<dbReference type="AlphaFoldDB" id="A0A4V3AW45"/>
<protein>
    <submittedName>
        <fullName evidence="1">DUF2190 family protein</fullName>
    </submittedName>
</protein>
<evidence type="ECO:0000313" key="1">
    <source>
        <dbReference type="EMBL" id="TDK88660.1"/>
    </source>
</evidence>
<dbReference type="InterPro" id="IPR011231">
    <property type="entry name" value="Phage_VT1-Sakai_H0018"/>
</dbReference>
<proteinExistence type="predicted"/>